<name>A0A1G2HKI9_9BACT</name>
<organism evidence="2 3">
    <name type="scientific">Candidatus Spechtbacteria bacterium RIFCSPLOWO2_02_FULL_38_8</name>
    <dbReference type="NCBI Taxonomy" id="1802164"/>
    <lineage>
        <taxon>Bacteria</taxon>
        <taxon>Candidatus Spechtiibacteriota</taxon>
    </lineage>
</organism>
<reference evidence="2 3" key="1">
    <citation type="journal article" date="2016" name="Nat. Commun.">
        <title>Thousands of microbial genomes shed light on interconnected biogeochemical processes in an aquifer system.</title>
        <authorList>
            <person name="Anantharaman K."/>
            <person name="Brown C.T."/>
            <person name="Hug L.A."/>
            <person name="Sharon I."/>
            <person name="Castelle C.J."/>
            <person name="Probst A.J."/>
            <person name="Thomas B.C."/>
            <person name="Singh A."/>
            <person name="Wilkins M.J."/>
            <person name="Karaoz U."/>
            <person name="Brodie E.L."/>
            <person name="Williams K.H."/>
            <person name="Hubbard S.S."/>
            <person name="Banfield J.F."/>
        </authorList>
    </citation>
    <scope>NUCLEOTIDE SEQUENCE [LARGE SCALE GENOMIC DNA]</scope>
</reference>
<evidence type="ECO:0000313" key="3">
    <source>
        <dbReference type="Proteomes" id="UP000178509"/>
    </source>
</evidence>
<proteinExistence type="predicted"/>
<sequence>MGIKYSNLSRNMRRFILSSAFVLLLAAILFLIVGFINKNTFASAGVRIANLYLDDLSKSEAQQILEQKIEEYKNSAFFITTTAGDKFNISPKTIGLIFDVNTALETAYKYGKVGNFIEKILQQTRAFIFKKQIPLEVKFDESIMVHFVNDTLSSIHNPAKNASYIYNFDTQKFQFSSAREGQIININILQNKLLENAANLTNNNIELKQQKDEPLVYEDTGEQAKLFAQKIIESGPYIIETRQNNWEVEQEDLISWIIFKPILNTKTNKYELGAEISNIKVQDYLTPFAPGVNTEPINAEFKMENDRVVAFSLATLGYELDVEKSAAAIAESIQNLKTNIALEFIETEPAISQKSIQNLGIDSLLGVGESDFARSPNSRKHNIKVGSDKFQGILVAPNEEFSFNKNLGSVTAAEGYLPELVIKQGATVPEYGGGLCQVSTTLFRAAMYAGLEVTKRSNHSYPVIYYGTPGFDATIYPPSPDLVFRNNTPGHILIQYKIEDTHLIFEIYGQNDGRQTEIVGPVTYDAKSDGSIKAWVKQIVKNEDGNVLFEKTFYSNYKSPKLYPINRNPLE</sequence>
<dbReference type="EMBL" id="MHOJ01000010">
    <property type="protein sequence ID" value="OGZ62800.1"/>
    <property type="molecule type" value="Genomic_DNA"/>
</dbReference>
<evidence type="ECO:0000313" key="2">
    <source>
        <dbReference type="EMBL" id="OGZ62800.1"/>
    </source>
</evidence>
<dbReference type="PANTHER" id="PTHR35788:SF1">
    <property type="entry name" value="EXPORTED PROTEIN"/>
    <property type="match status" value="1"/>
</dbReference>
<comment type="caution">
    <text evidence="2">The sequence shown here is derived from an EMBL/GenBank/DDBJ whole genome shotgun (WGS) entry which is preliminary data.</text>
</comment>
<dbReference type="PANTHER" id="PTHR35788">
    <property type="entry name" value="EXPORTED PROTEIN-RELATED"/>
    <property type="match status" value="1"/>
</dbReference>
<dbReference type="InterPro" id="IPR022029">
    <property type="entry name" value="YoaR-like_PG-bd"/>
</dbReference>
<dbReference type="InterPro" id="IPR038054">
    <property type="entry name" value="LD_TPept-like_central_sf"/>
</dbReference>
<accession>A0A1G2HKI9</accession>
<dbReference type="Pfam" id="PF04294">
    <property type="entry name" value="VanW"/>
    <property type="match status" value="1"/>
</dbReference>
<dbReference type="AlphaFoldDB" id="A0A1G2HKI9"/>
<dbReference type="SUPFAM" id="SSF143985">
    <property type="entry name" value="L,D-transpeptidase pre-catalytic domain-like"/>
    <property type="match status" value="1"/>
</dbReference>
<protein>
    <recommendedName>
        <fullName evidence="1">YoaR-like putative peptidoglycan binding domain-containing protein</fullName>
    </recommendedName>
</protein>
<dbReference type="STRING" id="1802164.A3H51_02285"/>
<dbReference type="Pfam" id="PF12229">
    <property type="entry name" value="PG_binding_4"/>
    <property type="match status" value="2"/>
</dbReference>
<gene>
    <name evidence="2" type="ORF">A3H51_02285</name>
</gene>
<evidence type="ECO:0000259" key="1">
    <source>
        <dbReference type="Pfam" id="PF12229"/>
    </source>
</evidence>
<dbReference type="InterPro" id="IPR052913">
    <property type="entry name" value="Glycopeptide_resist_protein"/>
</dbReference>
<dbReference type="Gene3D" id="3.10.20.800">
    <property type="match status" value="1"/>
</dbReference>
<feature type="domain" description="YoaR-like putative peptidoglycan binding" evidence="1">
    <location>
        <begin position="262"/>
        <end position="336"/>
    </location>
</feature>
<dbReference type="Proteomes" id="UP000178509">
    <property type="component" value="Unassembled WGS sequence"/>
</dbReference>
<feature type="domain" description="YoaR-like putative peptidoglycan binding" evidence="1">
    <location>
        <begin position="88"/>
        <end position="199"/>
    </location>
</feature>
<dbReference type="InterPro" id="IPR007391">
    <property type="entry name" value="Vancomycin_resist_VanW"/>
</dbReference>